<keyword evidence="5 9" id="KW-0067">ATP-binding</keyword>
<sequence>MTTPMRRQYLQLKSQHPDCILLFRLGDFYEAFDGDAETVAKVCDVALTSRPVGNNQRVPLAGVPYHSVEGYLAQLVEAGHKVAVAEQVSEPGSGLVDREIQQVITKGTVAEPSMLVDERNNYLAAVLFNAHGSEAGIAYCDISTGEFAATQINGSDLAETEQRLGEELAHLRPSELITADWSAEESGLASLIGSLQTIVSQIEAWQVEFDTARSALQRHFGVRSLDGFGMQESPQAVRAAAAILAYLQEMQPSALSQLARLQSYTVDEFMVLDDSTRRNLELTETIRGAEERGSLVGVLDETLTPMGGRLLRSWLGRPLLDTSLINERLNAVQGLVDDSNLRGQVREALRGMGDLERWITRISQAKALPRDLTGVREVLGRAPGLRQLIISSGLDAASGHEGEAEVQESADAFSNQMLDRLPDCRLSLELLEQAIDDEPSATLANPGIIRPGYSEELDSIVDNSRYAKEWVASLEQVERTRLNIPSLKVGYNKVFGYYIEVRNTHGGKVPQEYIRKQTLTSAERYITPELKEYESQILNADERRLALEQQLFRRVCSELSARADEIRCLAEGLALLDVYASMAEVALKRRYCRPEIDDGDAITISGGRHPVVEMTSDEPFVPNDAHLSPGELIHILTGPNMSGKSTFLRQTALITLLAQIGSFVPAASARIGVVDRIFTRIGASDELHRGQSTFMVEMIETANILNHATGRSLLILDEIGRGTSTYDGLAIAWAVVEHIHNSPSLRAKTQFATHYHELTDLADRLPQIVNYNVAVDDSGDEVVFLRRILPGRADRSYGVHVAQMAGLPRGVVRRAGEILLDLEASGAAGPATLLDQTPGRNQKDALQVGLFAADHPAVESLRALDVDALSPLDALNRLYELRQLADSS</sequence>
<comment type="caution">
    <text evidence="12">The sequence shown here is derived from an EMBL/GenBank/DDBJ whole genome shotgun (WGS) entry which is preliminary data.</text>
</comment>
<dbReference type="Gene3D" id="3.40.1170.10">
    <property type="entry name" value="DNA repair protein MutS, domain I"/>
    <property type="match status" value="1"/>
</dbReference>
<dbReference type="NCBIfam" id="NF003810">
    <property type="entry name" value="PRK05399.1"/>
    <property type="match status" value="1"/>
</dbReference>
<dbReference type="InterPro" id="IPR007860">
    <property type="entry name" value="DNA_mmatch_repair_MutS_con_dom"/>
</dbReference>
<dbReference type="AlphaFoldDB" id="A0A6B0YWJ3"/>
<comment type="similarity">
    <text evidence="1 9 10">Belongs to the DNA mismatch repair MutS family.</text>
</comment>
<dbReference type="Pfam" id="PF01624">
    <property type="entry name" value="MutS_I"/>
    <property type="match status" value="1"/>
</dbReference>
<name>A0A6B0YWJ3_9CHLR</name>
<dbReference type="HAMAP" id="MF_00096">
    <property type="entry name" value="MutS"/>
    <property type="match status" value="1"/>
</dbReference>
<dbReference type="InterPro" id="IPR007696">
    <property type="entry name" value="DNA_mismatch_repair_MutS_core"/>
</dbReference>
<feature type="domain" description="DNA mismatch repair proteins mutS family" evidence="11">
    <location>
        <begin position="712"/>
        <end position="728"/>
    </location>
</feature>
<dbReference type="PROSITE" id="PS00486">
    <property type="entry name" value="DNA_MISMATCH_REPAIR_2"/>
    <property type="match status" value="1"/>
</dbReference>
<dbReference type="Pfam" id="PF05192">
    <property type="entry name" value="MutS_III"/>
    <property type="match status" value="1"/>
</dbReference>
<dbReference type="Pfam" id="PF00488">
    <property type="entry name" value="MutS_V"/>
    <property type="match status" value="1"/>
</dbReference>
<evidence type="ECO:0000256" key="9">
    <source>
        <dbReference type="HAMAP-Rule" id="MF_00096"/>
    </source>
</evidence>
<dbReference type="SUPFAM" id="SSF53150">
    <property type="entry name" value="DNA repair protein MutS, domain II"/>
    <property type="match status" value="1"/>
</dbReference>
<evidence type="ECO:0000256" key="5">
    <source>
        <dbReference type="ARBA" id="ARBA00022840"/>
    </source>
</evidence>
<organism evidence="12">
    <name type="scientific">Caldilineaceae bacterium SB0664_bin_27</name>
    <dbReference type="NCBI Taxonomy" id="2605260"/>
    <lineage>
        <taxon>Bacteria</taxon>
        <taxon>Bacillati</taxon>
        <taxon>Chloroflexota</taxon>
        <taxon>Caldilineae</taxon>
        <taxon>Caldilineales</taxon>
        <taxon>Caldilineaceae</taxon>
    </lineage>
</organism>
<dbReference type="NCBIfam" id="TIGR01070">
    <property type="entry name" value="mutS1"/>
    <property type="match status" value="1"/>
</dbReference>
<dbReference type="GO" id="GO:0006298">
    <property type="term" value="P:mismatch repair"/>
    <property type="evidence" value="ECO:0007669"/>
    <property type="project" value="UniProtKB-UniRule"/>
</dbReference>
<evidence type="ECO:0000256" key="4">
    <source>
        <dbReference type="ARBA" id="ARBA00022763"/>
    </source>
</evidence>
<evidence type="ECO:0000256" key="6">
    <source>
        <dbReference type="ARBA" id="ARBA00023125"/>
    </source>
</evidence>
<keyword evidence="7 9" id="KW-0234">DNA repair</keyword>
<accession>A0A6B0YWJ3</accession>
<dbReference type="Gene3D" id="6.10.140.430">
    <property type="match status" value="1"/>
</dbReference>
<dbReference type="InterPro" id="IPR000432">
    <property type="entry name" value="DNA_mismatch_repair_MutS_C"/>
</dbReference>
<dbReference type="InterPro" id="IPR017261">
    <property type="entry name" value="DNA_mismatch_repair_MutS/MSH"/>
</dbReference>
<dbReference type="InterPro" id="IPR007861">
    <property type="entry name" value="DNA_mismatch_repair_MutS_clamp"/>
</dbReference>
<dbReference type="Pfam" id="PF05188">
    <property type="entry name" value="MutS_II"/>
    <property type="match status" value="1"/>
</dbReference>
<evidence type="ECO:0000256" key="10">
    <source>
        <dbReference type="RuleBase" id="RU003756"/>
    </source>
</evidence>
<gene>
    <name evidence="9 12" type="primary">mutS</name>
    <name evidence="12" type="ORF">F4Y42_18585</name>
</gene>
<proteinExistence type="inferred from homology"/>
<dbReference type="GO" id="GO:0140664">
    <property type="term" value="F:ATP-dependent DNA damage sensor activity"/>
    <property type="evidence" value="ECO:0007669"/>
    <property type="project" value="InterPro"/>
</dbReference>
<keyword evidence="6 9" id="KW-0238">DNA-binding</keyword>
<protein>
    <recommendedName>
        <fullName evidence="2 9">DNA mismatch repair protein MutS</fullName>
    </recommendedName>
</protein>
<dbReference type="GO" id="GO:0005524">
    <property type="term" value="F:ATP binding"/>
    <property type="evidence" value="ECO:0007669"/>
    <property type="project" value="UniProtKB-UniRule"/>
</dbReference>
<dbReference type="EMBL" id="VXRG01000152">
    <property type="protein sequence ID" value="MXY95454.1"/>
    <property type="molecule type" value="Genomic_DNA"/>
</dbReference>
<dbReference type="Pfam" id="PF05190">
    <property type="entry name" value="MutS_IV"/>
    <property type="match status" value="1"/>
</dbReference>
<dbReference type="PANTHER" id="PTHR11361:SF34">
    <property type="entry name" value="DNA MISMATCH REPAIR PROTEIN MSH1, MITOCHONDRIAL"/>
    <property type="match status" value="1"/>
</dbReference>
<dbReference type="SUPFAM" id="SSF55271">
    <property type="entry name" value="DNA repair protein MutS, domain I"/>
    <property type="match status" value="1"/>
</dbReference>
<dbReference type="InterPro" id="IPR045076">
    <property type="entry name" value="MutS"/>
</dbReference>
<keyword evidence="4 9" id="KW-0227">DNA damage</keyword>
<evidence type="ECO:0000256" key="8">
    <source>
        <dbReference type="ARBA" id="ARBA00024647"/>
    </source>
</evidence>
<evidence type="ECO:0000313" key="12">
    <source>
        <dbReference type="EMBL" id="MXY95454.1"/>
    </source>
</evidence>
<comment type="function">
    <text evidence="8 9">This protein is involved in the repair of mismatches in DNA. It is possible that it carries out the mismatch recognition step. This protein has a weak ATPase activity.</text>
</comment>
<evidence type="ECO:0000259" key="11">
    <source>
        <dbReference type="PROSITE" id="PS00486"/>
    </source>
</evidence>
<dbReference type="InterPro" id="IPR007695">
    <property type="entry name" value="DNA_mismatch_repair_MutS-lik_N"/>
</dbReference>
<feature type="binding site" evidence="9">
    <location>
        <begin position="638"/>
        <end position="645"/>
    </location>
    <ligand>
        <name>ATP</name>
        <dbReference type="ChEBI" id="CHEBI:30616"/>
    </ligand>
</feature>
<dbReference type="SMART" id="SM00533">
    <property type="entry name" value="MUTSd"/>
    <property type="match status" value="1"/>
</dbReference>
<evidence type="ECO:0000256" key="7">
    <source>
        <dbReference type="ARBA" id="ARBA00023204"/>
    </source>
</evidence>
<dbReference type="FunFam" id="3.40.50.300:FF:000870">
    <property type="entry name" value="MutS protein homolog 4"/>
    <property type="match status" value="1"/>
</dbReference>
<dbReference type="GO" id="GO:0005829">
    <property type="term" value="C:cytosol"/>
    <property type="evidence" value="ECO:0007669"/>
    <property type="project" value="TreeGrafter"/>
</dbReference>
<reference evidence="12" key="1">
    <citation type="submission" date="2019-09" db="EMBL/GenBank/DDBJ databases">
        <title>Characterisation of the sponge microbiome using genome-centric metagenomics.</title>
        <authorList>
            <person name="Engelberts J.P."/>
            <person name="Robbins S.J."/>
            <person name="De Goeij J.M."/>
            <person name="Aranda M."/>
            <person name="Bell S.C."/>
            <person name="Webster N.S."/>
        </authorList>
    </citation>
    <scope>NUCLEOTIDE SEQUENCE</scope>
    <source>
        <strain evidence="12">SB0664_bin_27</strain>
    </source>
</reference>
<dbReference type="InterPro" id="IPR016151">
    <property type="entry name" value="DNA_mismatch_repair_MutS_N"/>
</dbReference>
<dbReference type="Gene3D" id="3.40.50.300">
    <property type="entry name" value="P-loop containing nucleotide triphosphate hydrolases"/>
    <property type="match status" value="1"/>
</dbReference>
<dbReference type="GO" id="GO:0030983">
    <property type="term" value="F:mismatched DNA binding"/>
    <property type="evidence" value="ECO:0007669"/>
    <property type="project" value="InterPro"/>
</dbReference>
<evidence type="ECO:0000256" key="1">
    <source>
        <dbReference type="ARBA" id="ARBA00006271"/>
    </source>
</evidence>
<keyword evidence="3 9" id="KW-0547">Nucleotide-binding</keyword>
<dbReference type="Gene3D" id="3.30.420.110">
    <property type="entry name" value="MutS, connector domain"/>
    <property type="match status" value="1"/>
</dbReference>
<dbReference type="SMART" id="SM00534">
    <property type="entry name" value="MUTSac"/>
    <property type="match status" value="1"/>
</dbReference>
<dbReference type="Gene3D" id="1.10.1420.10">
    <property type="match status" value="2"/>
</dbReference>
<evidence type="ECO:0000256" key="3">
    <source>
        <dbReference type="ARBA" id="ARBA00022741"/>
    </source>
</evidence>
<dbReference type="FunFam" id="1.10.1420.10:FF:000001">
    <property type="entry name" value="DNA mismatch repair protein MutS"/>
    <property type="match status" value="1"/>
</dbReference>
<dbReference type="CDD" id="cd03284">
    <property type="entry name" value="ABC_MutS1"/>
    <property type="match status" value="1"/>
</dbReference>
<dbReference type="PIRSF" id="PIRSF037677">
    <property type="entry name" value="DNA_mis_repair_Msh6"/>
    <property type="match status" value="1"/>
</dbReference>
<dbReference type="SUPFAM" id="SSF48334">
    <property type="entry name" value="DNA repair protein MutS, domain III"/>
    <property type="match status" value="1"/>
</dbReference>
<dbReference type="InterPro" id="IPR036678">
    <property type="entry name" value="MutS_con_dom_sf"/>
</dbReference>
<evidence type="ECO:0000256" key="2">
    <source>
        <dbReference type="ARBA" id="ARBA00021982"/>
    </source>
</evidence>
<dbReference type="GO" id="GO:0003684">
    <property type="term" value="F:damaged DNA binding"/>
    <property type="evidence" value="ECO:0007669"/>
    <property type="project" value="UniProtKB-UniRule"/>
</dbReference>
<dbReference type="InterPro" id="IPR005748">
    <property type="entry name" value="DNA_mismatch_repair_MutS"/>
</dbReference>
<dbReference type="PANTHER" id="PTHR11361">
    <property type="entry name" value="DNA MISMATCH REPAIR PROTEIN MUTS FAMILY MEMBER"/>
    <property type="match status" value="1"/>
</dbReference>
<dbReference type="SUPFAM" id="SSF52540">
    <property type="entry name" value="P-loop containing nucleoside triphosphate hydrolases"/>
    <property type="match status" value="1"/>
</dbReference>
<dbReference type="InterPro" id="IPR027417">
    <property type="entry name" value="P-loop_NTPase"/>
</dbReference>
<dbReference type="InterPro" id="IPR036187">
    <property type="entry name" value="DNA_mismatch_repair_MutS_sf"/>
</dbReference>